<protein>
    <recommendedName>
        <fullName evidence="3">AB hydrolase-1 domain-containing protein</fullName>
    </recommendedName>
</protein>
<evidence type="ECO:0000313" key="1">
    <source>
        <dbReference type="EMBL" id="RKR88056.1"/>
    </source>
</evidence>
<comment type="caution">
    <text evidence="1">The sequence shown here is derived from an EMBL/GenBank/DDBJ whole genome shotgun (WGS) entry which is preliminary data.</text>
</comment>
<name>A0A495JGD0_9ACTN</name>
<dbReference type="SUPFAM" id="SSF53474">
    <property type="entry name" value="alpha/beta-Hydrolases"/>
    <property type="match status" value="1"/>
</dbReference>
<evidence type="ECO:0008006" key="3">
    <source>
        <dbReference type="Google" id="ProtNLM"/>
    </source>
</evidence>
<evidence type="ECO:0000313" key="2">
    <source>
        <dbReference type="Proteomes" id="UP000277671"/>
    </source>
</evidence>
<keyword evidence="2" id="KW-1185">Reference proteome</keyword>
<dbReference type="RefSeq" id="WP_121156730.1">
    <property type="nucleotide sequence ID" value="NZ_RBKT01000001.1"/>
</dbReference>
<organism evidence="1 2">
    <name type="scientific">Micromonospora pisi</name>
    <dbReference type="NCBI Taxonomy" id="589240"/>
    <lineage>
        <taxon>Bacteria</taxon>
        <taxon>Bacillati</taxon>
        <taxon>Actinomycetota</taxon>
        <taxon>Actinomycetes</taxon>
        <taxon>Micromonosporales</taxon>
        <taxon>Micromonosporaceae</taxon>
        <taxon>Micromonospora</taxon>
    </lineage>
</organism>
<gene>
    <name evidence="1" type="ORF">BDK92_2361</name>
</gene>
<dbReference type="Gene3D" id="3.40.50.1820">
    <property type="entry name" value="alpha/beta hydrolase"/>
    <property type="match status" value="1"/>
</dbReference>
<dbReference type="AlphaFoldDB" id="A0A495JGD0"/>
<dbReference type="OrthoDB" id="4854783at2"/>
<reference evidence="1 2" key="1">
    <citation type="submission" date="2018-10" db="EMBL/GenBank/DDBJ databases">
        <title>Sequencing the genomes of 1000 actinobacteria strains.</title>
        <authorList>
            <person name="Klenk H.-P."/>
        </authorList>
    </citation>
    <scope>NUCLEOTIDE SEQUENCE [LARGE SCALE GENOMIC DNA]</scope>
    <source>
        <strain evidence="1 2">DSM 45175</strain>
    </source>
</reference>
<dbReference type="EMBL" id="RBKT01000001">
    <property type="protein sequence ID" value="RKR88056.1"/>
    <property type="molecule type" value="Genomic_DNA"/>
</dbReference>
<accession>A0A495JGD0</accession>
<dbReference type="InterPro" id="IPR029058">
    <property type="entry name" value="AB_hydrolase_fold"/>
</dbReference>
<dbReference type="Proteomes" id="UP000277671">
    <property type="component" value="Unassembled WGS sequence"/>
</dbReference>
<sequence>MSTAIRASSILPARREKIELQTADGLRLVGELALPADRPPVATLICLHPLPTHGGMMDSHVLRKAAWRLPALADLAVLRFNTRGTSSVQGTSEGEFGNGIAERFDVAAAIEYAEFADLPDIWLLGWSFGTDLTLKYGCEPGVTGAILLSPPLRFSTPEDLTVWAESGKPLTALVPEFDDYLRPDEARHRFAAIGQAEVVGVPGAKHLWVGDAETVLDEVVRRVNPAVPVPLPSTWDGPMTYGDASAYADRTVAAFGERPAGLGQAAQTPGVAD</sequence>
<proteinExistence type="predicted"/>